<gene>
    <name evidence="13" type="ORF">EDC57_1535</name>
</gene>
<proteinExistence type="inferred from homology"/>
<name>A0A3N1Y4Y1_9GAMM</name>
<dbReference type="UniPathway" id="UPA00344"/>
<organism evidence="13 14">
    <name type="scientific">Inmirania thermothiophila</name>
    <dbReference type="NCBI Taxonomy" id="1750597"/>
    <lineage>
        <taxon>Bacteria</taxon>
        <taxon>Pseudomonadati</taxon>
        <taxon>Pseudomonadota</taxon>
        <taxon>Gammaproteobacteria</taxon>
        <taxon>Chromatiales</taxon>
        <taxon>Ectothiorhodospiraceae</taxon>
        <taxon>Inmirania</taxon>
    </lineage>
</organism>
<reference evidence="13 14" key="1">
    <citation type="submission" date="2018-11" db="EMBL/GenBank/DDBJ databases">
        <title>Genomic Encyclopedia of Type Strains, Phase IV (KMG-IV): sequencing the most valuable type-strain genomes for metagenomic binning, comparative biology and taxonomic classification.</title>
        <authorList>
            <person name="Goeker M."/>
        </authorList>
    </citation>
    <scope>NUCLEOTIDE SEQUENCE [LARGE SCALE GENOMIC DNA]</scope>
    <source>
        <strain evidence="13 14">DSM 100275</strain>
    </source>
</reference>
<dbReference type="PANTHER" id="PTHR23404">
    <property type="entry name" value="MOLYBDOPTERIN SYNTHASE RELATED"/>
    <property type="match status" value="1"/>
</dbReference>
<evidence type="ECO:0000256" key="6">
    <source>
        <dbReference type="ARBA" id="ARBA00026066"/>
    </source>
</evidence>
<dbReference type="Proteomes" id="UP000276634">
    <property type="component" value="Unassembled WGS sequence"/>
</dbReference>
<dbReference type="EC" id="2.8.1.12" evidence="3"/>
<dbReference type="AlphaFoldDB" id="A0A3N1Y4Y1"/>
<dbReference type="InterPro" id="IPR003448">
    <property type="entry name" value="Mopterin_biosynth_MoaE"/>
</dbReference>
<evidence type="ECO:0000313" key="14">
    <source>
        <dbReference type="Proteomes" id="UP000276634"/>
    </source>
</evidence>
<evidence type="ECO:0000256" key="9">
    <source>
        <dbReference type="ARBA" id="ARBA00030781"/>
    </source>
</evidence>
<dbReference type="Gene3D" id="3.90.1170.40">
    <property type="entry name" value="Molybdopterin biosynthesis MoaE subunit"/>
    <property type="match status" value="1"/>
</dbReference>
<dbReference type="CDD" id="cd00756">
    <property type="entry name" value="MoaE"/>
    <property type="match status" value="1"/>
</dbReference>
<keyword evidence="5" id="KW-0501">Molybdenum cofactor biosynthesis</keyword>
<protein>
    <recommendedName>
        <fullName evidence="4">Molybdopterin synthase catalytic subunit</fullName>
        <ecNumber evidence="3">2.8.1.12</ecNumber>
    </recommendedName>
    <alternativeName>
        <fullName evidence="9">MPT synthase subunit 2</fullName>
    </alternativeName>
    <alternativeName>
        <fullName evidence="7">Molybdenum cofactor biosynthesis protein E</fullName>
    </alternativeName>
    <alternativeName>
        <fullName evidence="8">Molybdopterin-converting factor large subunit</fullName>
    </alternativeName>
    <alternativeName>
        <fullName evidence="10">Molybdopterin-converting factor subunit 2</fullName>
    </alternativeName>
</protein>
<dbReference type="GO" id="GO:0030366">
    <property type="term" value="F:molybdopterin synthase activity"/>
    <property type="evidence" value="ECO:0007669"/>
    <property type="project" value="UniProtKB-EC"/>
</dbReference>
<evidence type="ECO:0000256" key="3">
    <source>
        <dbReference type="ARBA" id="ARBA00011950"/>
    </source>
</evidence>
<evidence type="ECO:0000256" key="1">
    <source>
        <dbReference type="ARBA" id="ARBA00005046"/>
    </source>
</evidence>
<comment type="catalytic activity">
    <reaction evidence="11">
        <text>2 [molybdopterin-synthase sulfur-carrier protein]-C-terminal-Gly-aminoethanethioate + cyclic pyranopterin phosphate + H2O = molybdopterin + 2 [molybdopterin-synthase sulfur-carrier protein]-C-terminal Gly-Gly + 2 H(+)</text>
        <dbReference type="Rhea" id="RHEA:26333"/>
        <dbReference type="Rhea" id="RHEA-COMP:12202"/>
        <dbReference type="Rhea" id="RHEA-COMP:19907"/>
        <dbReference type="ChEBI" id="CHEBI:15377"/>
        <dbReference type="ChEBI" id="CHEBI:15378"/>
        <dbReference type="ChEBI" id="CHEBI:58698"/>
        <dbReference type="ChEBI" id="CHEBI:59648"/>
        <dbReference type="ChEBI" id="CHEBI:90778"/>
        <dbReference type="ChEBI" id="CHEBI:232372"/>
        <dbReference type="EC" id="2.8.1.12"/>
    </reaction>
</comment>
<evidence type="ECO:0000256" key="12">
    <source>
        <dbReference type="SAM" id="MobiDB-lite"/>
    </source>
</evidence>
<evidence type="ECO:0000256" key="5">
    <source>
        <dbReference type="ARBA" id="ARBA00023150"/>
    </source>
</evidence>
<evidence type="ECO:0000256" key="7">
    <source>
        <dbReference type="ARBA" id="ARBA00029745"/>
    </source>
</evidence>
<dbReference type="EMBL" id="RJVI01000002">
    <property type="protein sequence ID" value="ROR32337.1"/>
    <property type="molecule type" value="Genomic_DNA"/>
</dbReference>
<comment type="similarity">
    <text evidence="2">Belongs to the MoaE family.</text>
</comment>
<accession>A0A3N1Y4Y1</accession>
<sequence length="161" mass="17956">MHVAVTAEPIEPYRLLAEHEARRAGRRAACGATAVFIGTMRDHNEGDPVQAMTLEHYPGMTERYLERLVAEARARWAIDDALVVHRVGELRPGDPIVVVGVWAAHRAHALAACRHLIEELKSRAPFWKKERLPDGERWVEHNTPGEVEEPPAGGDPARRSA</sequence>
<comment type="pathway">
    <text evidence="1">Cofactor biosynthesis; molybdopterin biosynthesis.</text>
</comment>
<evidence type="ECO:0000256" key="2">
    <source>
        <dbReference type="ARBA" id="ARBA00005426"/>
    </source>
</evidence>
<comment type="caution">
    <text evidence="13">The sequence shown here is derived from an EMBL/GenBank/DDBJ whole genome shotgun (WGS) entry which is preliminary data.</text>
</comment>
<feature type="region of interest" description="Disordered" evidence="12">
    <location>
        <begin position="133"/>
        <end position="161"/>
    </location>
</feature>
<dbReference type="InterPro" id="IPR036563">
    <property type="entry name" value="MoaE_sf"/>
</dbReference>
<dbReference type="OrthoDB" id="9803224at2"/>
<keyword evidence="14" id="KW-1185">Reference proteome</keyword>
<dbReference type="GO" id="GO:0006777">
    <property type="term" value="P:Mo-molybdopterin cofactor biosynthetic process"/>
    <property type="evidence" value="ECO:0007669"/>
    <property type="project" value="UniProtKB-KW"/>
</dbReference>
<evidence type="ECO:0000256" key="10">
    <source>
        <dbReference type="ARBA" id="ARBA00032474"/>
    </source>
</evidence>
<evidence type="ECO:0000313" key="13">
    <source>
        <dbReference type="EMBL" id="ROR32337.1"/>
    </source>
</evidence>
<comment type="subunit">
    <text evidence="6">Heterotetramer of 2 MoaD subunits and 2 MoaE subunits. Also stable as homodimer. The enzyme changes between these two forms during catalysis.</text>
</comment>
<evidence type="ECO:0000256" key="11">
    <source>
        <dbReference type="ARBA" id="ARBA00049878"/>
    </source>
</evidence>
<evidence type="ECO:0000256" key="8">
    <source>
        <dbReference type="ARBA" id="ARBA00030407"/>
    </source>
</evidence>
<evidence type="ECO:0000256" key="4">
    <source>
        <dbReference type="ARBA" id="ARBA00013858"/>
    </source>
</evidence>
<dbReference type="RefSeq" id="WP_123401285.1">
    <property type="nucleotide sequence ID" value="NZ_RJVI01000002.1"/>
</dbReference>
<dbReference type="SUPFAM" id="SSF54690">
    <property type="entry name" value="Molybdopterin synthase subunit MoaE"/>
    <property type="match status" value="1"/>
</dbReference>
<dbReference type="Pfam" id="PF02391">
    <property type="entry name" value="MoaE"/>
    <property type="match status" value="1"/>
</dbReference>